<evidence type="ECO:0000259" key="6">
    <source>
        <dbReference type="PROSITE" id="PS51852"/>
    </source>
</evidence>
<dbReference type="InterPro" id="IPR001806">
    <property type="entry name" value="Small_GTPase"/>
</dbReference>
<dbReference type="InterPro" id="IPR051978">
    <property type="entry name" value="Rho-GAP_domain"/>
</dbReference>
<dbReference type="Gene3D" id="1.10.10.440">
    <property type="entry name" value="FF domain"/>
    <property type="match status" value="2"/>
</dbReference>
<dbReference type="GO" id="GO:0007266">
    <property type="term" value="P:Rho protein signal transduction"/>
    <property type="evidence" value="ECO:0007669"/>
    <property type="project" value="TreeGrafter"/>
</dbReference>
<feature type="domain" description="PG2 pseudoGTPase" evidence="7">
    <location>
        <begin position="776"/>
        <end position="936"/>
    </location>
</feature>
<feature type="domain" description="PG1 pseudoGTPase" evidence="6">
    <location>
        <begin position="593"/>
        <end position="762"/>
    </location>
</feature>
<dbReference type="Pfam" id="PF00620">
    <property type="entry name" value="RhoGAP"/>
    <property type="match status" value="1"/>
</dbReference>
<feature type="domain" description="FF" evidence="5">
    <location>
        <begin position="426"/>
        <end position="480"/>
    </location>
</feature>
<name>A0A9Q0RY54_9DIPT</name>
<dbReference type="SMART" id="SM00324">
    <property type="entry name" value="RhoGAP"/>
    <property type="match status" value="1"/>
</dbReference>
<dbReference type="SMART" id="SM00175">
    <property type="entry name" value="RAB"/>
    <property type="match status" value="1"/>
</dbReference>
<dbReference type="Gene3D" id="3.40.50.300">
    <property type="entry name" value="P-loop containing nucleotide triphosphate hydrolases"/>
    <property type="match status" value="1"/>
</dbReference>
<proteinExistence type="predicted"/>
<protein>
    <submittedName>
        <fullName evidence="8">Rho GTPase-activating protein</fullName>
    </submittedName>
</protein>
<dbReference type="PROSITE" id="PS50238">
    <property type="entry name" value="RHOGAP"/>
    <property type="match status" value="1"/>
</dbReference>
<dbReference type="SUPFAM" id="SSF81698">
    <property type="entry name" value="FF domain"/>
    <property type="match status" value="1"/>
</dbReference>
<dbReference type="InterPro" id="IPR036517">
    <property type="entry name" value="FF_domain_sf"/>
</dbReference>
<dbReference type="Pfam" id="PF19518">
    <property type="entry name" value="RhoGAP_pG1_pG2"/>
    <property type="match status" value="1"/>
</dbReference>
<evidence type="ECO:0000256" key="3">
    <source>
        <dbReference type="SAM" id="MobiDB-lite"/>
    </source>
</evidence>
<dbReference type="InterPro" id="IPR039006">
    <property type="entry name" value="RhoGAP_pG2"/>
</dbReference>
<reference evidence="8" key="1">
    <citation type="submission" date="2022-07" db="EMBL/GenBank/DDBJ databases">
        <authorList>
            <person name="Trinca V."/>
            <person name="Uliana J.V.C."/>
            <person name="Torres T.T."/>
            <person name="Ward R.J."/>
            <person name="Monesi N."/>
        </authorList>
    </citation>
    <scope>NUCLEOTIDE SEQUENCE</scope>
    <source>
        <strain evidence="8">HSMRA1968</strain>
        <tissue evidence="8">Whole embryos</tissue>
    </source>
</reference>
<organism evidence="8 9">
    <name type="scientific">Pseudolycoriella hygida</name>
    <dbReference type="NCBI Taxonomy" id="35572"/>
    <lineage>
        <taxon>Eukaryota</taxon>
        <taxon>Metazoa</taxon>
        <taxon>Ecdysozoa</taxon>
        <taxon>Arthropoda</taxon>
        <taxon>Hexapoda</taxon>
        <taxon>Insecta</taxon>
        <taxon>Pterygota</taxon>
        <taxon>Neoptera</taxon>
        <taxon>Endopterygota</taxon>
        <taxon>Diptera</taxon>
        <taxon>Nematocera</taxon>
        <taxon>Sciaroidea</taxon>
        <taxon>Sciaridae</taxon>
        <taxon>Pseudolycoriella</taxon>
    </lineage>
</organism>
<dbReference type="InterPro" id="IPR032835">
    <property type="entry name" value="RhoGAP-FF1"/>
</dbReference>
<dbReference type="InterPro" id="IPR008936">
    <property type="entry name" value="Rho_GTPase_activation_prot"/>
</dbReference>
<feature type="compositionally biased region" description="Polar residues" evidence="3">
    <location>
        <begin position="1355"/>
        <end position="1365"/>
    </location>
</feature>
<dbReference type="Pfam" id="PF00071">
    <property type="entry name" value="Ras"/>
    <property type="match status" value="1"/>
</dbReference>
<dbReference type="PANTHER" id="PTHR46005:SF4">
    <property type="entry name" value="RHO GTPASE-ACTIVATING PROTEIN 190"/>
    <property type="match status" value="1"/>
</dbReference>
<evidence type="ECO:0000259" key="4">
    <source>
        <dbReference type="PROSITE" id="PS50238"/>
    </source>
</evidence>
<dbReference type="SUPFAM" id="SSF48350">
    <property type="entry name" value="GTPase activation domain, GAP"/>
    <property type="match status" value="1"/>
</dbReference>
<dbReference type="Pfam" id="PF16512">
    <property type="entry name" value="RhoGAP-FF1"/>
    <property type="match status" value="1"/>
</dbReference>
<feature type="compositionally biased region" description="Basic and acidic residues" evidence="3">
    <location>
        <begin position="1373"/>
        <end position="1423"/>
    </location>
</feature>
<dbReference type="PROSITE" id="PS51853">
    <property type="entry name" value="PG2"/>
    <property type="match status" value="1"/>
</dbReference>
<keyword evidence="2" id="KW-0677">Repeat</keyword>
<dbReference type="InterPro" id="IPR039007">
    <property type="entry name" value="pG1"/>
</dbReference>
<dbReference type="GO" id="GO:0050770">
    <property type="term" value="P:regulation of axonogenesis"/>
    <property type="evidence" value="ECO:0007669"/>
    <property type="project" value="TreeGrafter"/>
</dbReference>
<evidence type="ECO:0000313" key="8">
    <source>
        <dbReference type="EMBL" id="KAJ6636992.1"/>
    </source>
</evidence>
<dbReference type="InterPro" id="IPR057284">
    <property type="entry name" value="FF_RHG35_4th"/>
</dbReference>
<dbReference type="GO" id="GO:0005525">
    <property type="term" value="F:GTP binding"/>
    <property type="evidence" value="ECO:0007669"/>
    <property type="project" value="InterPro"/>
</dbReference>
<dbReference type="PANTHER" id="PTHR46005">
    <property type="entry name" value="RHO GTPASE-ACTIVATING PROTEIN 190"/>
    <property type="match status" value="1"/>
</dbReference>
<dbReference type="InterPro" id="IPR045786">
    <property type="entry name" value="RhoGAP_pG1_pG2"/>
</dbReference>
<dbReference type="SUPFAM" id="SSF52540">
    <property type="entry name" value="P-loop containing nucleoside triphosphate hydrolases"/>
    <property type="match status" value="1"/>
</dbReference>
<feature type="domain" description="FF" evidence="5">
    <location>
        <begin position="481"/>
        <end position="550"/>
    </location>
</feature>
<keyword evidence="9" id="KW-1185">Reference proteome</keyword>
<evidence type="ECO:0000256" key="2">
    <source>
        <dbReference type="ARBA" id="ARBA00022737"/>
    </source>
</evidence>
<dbReference type="Pfam" id="PF23083">
    <property type="entry name" value="FF_RHG35_4th"/>
    <property type="match status" value="1"/>
</dbReference>
<evidence type="ECO:0000259" key="7">
    <source>
        <dbReference type="PROSITE" id="PS51853"/>
    </source>
</evidence>
<dbReference type="OrthoDB" id="9994905at2759"/>
<evidence type="ECO:0000256" key="1">
    <source>
        <dbReference type="ARBA" id="ARBA00022468"/>
    </source>
</evidence>
<dbReference type="EMBL" id="WJQU01000003">
    <property type="protein sequence ID" value="KAJ6636992.1"/>
    <property type="molecule type" value="Genomic_DNA"/>
</dbReference>
<dbReference type="Proteomes" id="UP001151699">
    <property type="component" value="Chromosome X"/>
</dbReference>
<dbReference type="Gene3D" id="1.10.555.10">
    <property type="entry name" value="Rho GTPase activation protein"/>
    <property type="match status" value="1"/>
</dbReference>
<dbReference type="InterPro" id="IPR027417">
    <property type="entry name" value="P-loop_NTPase"/>
</dbReference>
<feature type="region of interest" description="Disordered" evidence="3">
    <location>
        <begin position="1235"/>
        <end position="1283"/>
    </location>
</feature>
<evidence type="ECO:0000259" key="5">
    <source>
        <dbReference type="PROSITE" id="PS51676"/>
    </source>
</evidence>
<dbReference type="GO" id="GO:0003924">
    <property type="term" value="F:GTPase activity"/>
    <property type="evidence" value="ECO:0007669"/>
    <property type="project" value="InterPro"/>
</dbReference>
<feature type="domain" description="Rho-GAP" evidence="4">
    <location>
        <begin position="1443"/>
        <end position="1650"/>
    </location>
</feature>
<comment type="caution">
    <text evidence="8">The sequence shown here is derived from an EMBL/GenBank/DDBJ whole genome shotgun (WGS) entry which is preliminary data.</text>
</comment>
<feature type="region of interest" description="Disordered" evidence="3">
    <location>
        <begin position="1349"/>
        <end position="1444"/>
    </location>
</feature>
<accession>A0A9Q0RY54</accession>
<dbReference type="GO" id="GO:0005096">
    <property type="term" value="F:GTPase activator activity"/>
    <property type="evidence" value="ECO:0007669"/>
    <property type="project" value="UniProtKB-KW"/>
</dbReference>
<gene>
    <name evidence="8" type="primary">RhoGAPp190</name>
    <name evidence="8" type="ORF">Bhyg_09718</name>
</gene>
<dbReference type="GO" id="GO:0005829">
    <property type="term" value="C:cytosol"/>
    <property type="evidence" value="ECO:0007669"/>
    <property type="project" value="TreeGrafter"/>
</dbReference>
<dbReference type="PROSITE" id="PS51852">
    <property type="entry name" value="PG1"/>
    <property type="match status" value="1"/>
</dbReference>
<keyword evidence="1" id="KW-0343">GTPase activation</keyword>
<evidence type="ECO:0000313" key="9">
    <source>
        <dbReference type="Proteomes" id="UP001151699"/>
    </source>
</evidence>
<dbReference type="CDD" id="cd22207">
    <property type="entry name" value="pseudoGTPaseD_p190RhoGAP"/>
    <property type="match status" value="1"/>
</dbReference>
<dbReference type="PROSITE" id="PS51676">
    <property type="entry name" value="FF"/>
    <property type="match status" value="2"/>
</dbReference>
<dbReference type="GO" id="GO:0008361">
    <property type="term" value="P:regulation of cell size"/>
    <property type="evidence" value="ECO:0007669"/>
    <property type="project" value="TreeGrafter"/>
</dbReference>
<sequence length="1659" mass="190894">MRQINVSVVGLSGTEKEKGQIGVGKSCFCNRFVRPLTDDYFIDHISVLSQSDFSGRIVNNDHFLYWGDVRKTSEEGIEYLFHVVEQTEFVDDATFQPFKVGKMESYAKRCTATKIVSAEKLMYICKNQLGIEREYEQKVIPDGKLTIDGFICVFDVSQVPNRSLEKQVEYVNNIITTVLKNKKPVLLVTTKNDEANEMYIREAEKICQRKEYKGTVFMVETSSHEAINIDLAFLLLAQIIDKAKTRTKITTYQEAARSRKELLDISSEAVSRLIRCQISDYHTLWLQGSKMLSNHKEWTEFLELFGQEAGQRIFRRHIKKLREENVSRRLHAYMDNFNAILHDIVPDLNTVNIEINGDWNSVRTYMKSHIDFDQYFFECDQAPWTDLSDVSDLEDETRIPFDVLDTTEAETVFKNHVNALQQEQKRLEWKKQFKKLLEEAGYVTPGKQLSEVRVLFMGRECFEALSEHDCQQIYDNHQKEIVDKAKHNFQELLLEHADLFYHFKSIEPSGTITQDDIKEITDVLQEDIRFKMLDRLDQDRKLMLFQHLGFVHCPIREHCPAFPNCMDALIERIISAKRTHSLSKSQWKSSSMQSNDNILNLLILGSEELASDIINEICLNCGDDGEYIYDGQAYYLQTQIINGNMETFKNIDFQSSGLVCIYSNQISSEYLKDNIERSLLCNLELEDKFESLPLVLVYQPEDQKDDGELELLRTEGQHLAEMLHCLFIDTSLNFYHHRQSQHQNYIYDILNHLIECTRMGDPKNDERYLQGSPDIRIILCMFCGDPFSVESVLGPIMSEPSCQLSGDRSIIFETFLGDTKRKIEVIMSSYHGANAFRDELVHGFILLFSTKRRASLATLNAFSMNIPNLPMQLLAITDNGGANAFFNNDLCQMLITEGNAIADKLRAHFMTSAIGNQLKFAFYTPFLKEVWEKKPEIEQAFHMEEPVTLDSGEGTLEHSMHQLPQPPPRHESYMLKNTAGTDGSGSENYELPTRSMNSLNGPDDNLKFNLNDNSEKYPHLYMLGEKDMGIDDTYMNDDDKDDKARLLHQGFQIYPPPTTPPEPAPPDHHMAPSSMMRTYKGNMVSASQSSLDDITCWLDDGLFIQRDSDKQREGSGRRNILWNNFGSHHAFTTGRQQRANETNFGNKVRPKGPSQTLKQPGKLNLKNFAIVNEAIARMNVNSDHNPEGEDKKFRVYNKAFKFENAPLAAPEDDSDDLAEYAQVKDEYGNDMAEQNMYTFPHDGTPNKSKIRHRRDNKGQKYSETDSESSSSERKNTRGYDGYYKMNRAKTQTTHKRMRKKRTAIPVQPPKVPFGTYVTPPEIPMLYQKMKTDKKSAGIEKGKSLCTDVQEEESIDASSPRDNNSPIFGVVPKVLKENDKDKLIDRKRDKQKSLKEEEKLDKRRAKEDAAKLRKLQDKEKEQEKKLKRKSKQTGKSLDLASGTSGMPEFVQSEKNLIPLFLEQCVEFIEQEGLDSEGIYRVPGNRAHVDLLYQKLQEESRSIDIEALDIPVNAVATALKDFFSKHLPPLFEKRLMSELEEIASSIGNNRPPALTTATIEVKTDRSCRLLALRSLLNRLPPYNFSILKYIFQHFVRVSENSKLNSMDSKNLAICWWPTLIPIEFTDMGHFEQLRPYLEDIVQTMIDQYPFLFCGKEAFVMV</sequence>
<dbReference type="InterPro" id="IPR000198">
    <property type="entry name" value="RhoGAP_dom"/>
</dbReference>
<dbReference type="InterPro" id="IPR002713">
    <property type="entry name" value="FF_domain"/>
</dbReference>